<reference evidence="2" key="2">
    <citation type="submission" date="2005-04" db="EMBL/GenBank/DDBJ databases">
        <authorList>
            <person name="Buell C.R."/>
            <person name="Wing R.A."/>
            <person name="McCombie W.A."/>
            <person name="Ouyang S."/>
        </authorList>
    </citation>
    <scope>NUCLEOTIDE SEQUENCE</scope>
</reference>
<reference evidence="2" key="1">
    <citation type="journal article" date="2005" name="BMC Biol.">
        <title>The sequence of rice chromosomes 11 and 12, rich in disease resistance genes and recent gene duplications.</title>
        <authorList>
            <consortium name="The rice chromosomes 11 and 12 sequencing consortia"/>
        </authorList>
    </citation>
    <scope>NUCLEOTIDE SEQUENCE [LARGE SCALE GENOMIC DNA]</scope>
</reference>
<feature type="compositionally biased region" description="Low complexity" evidence="1">
    <location>
        <begin position="265"/>
        <end position="284"/>
    </location>
</feature>
<dbReference type="AlphaFoldDB" id="Q2QUW5"/>
<evidence type="ECO:0000256" key="1">
    <source>
        <dbReference type="SAM" id="MobiDB-lite"/>
    </source>
</evidence>
<reference evidence="2" key="3">
    <citation type="submission" date="2006-01" db="EMBL/GenBank/DDBJ databases">
        <authorList>
            <person name="Buell R."/>
        </authorList>
    </citation>
    <scope>NUCLEOTIDE SEQUENCE</scope>
</reference>
<feature type="region of interest" description="Disordered" evidence="1">
    <location>
        <begin position="244"/>
        <end position="284"/>
    </location>
</feature>
<dbReference type="EMBL" id="DP000011">
    <property type="protein sequence ID" value="ABA96916.1"/>
    <property type="molecule type" value="Genomic_DNA"/>
</dbReference>
<proteinExistence type="predicted"/>
<feature type="compositionally biased region" description="Acidic residues" evidence="1">
    <location>
        <begin position="150"/>
        <end position="173"/>
    </location>
</feature>
<feature type="region of interest" description="Disordered" evidence="1">
    <location>
        <begin position="140"/>
        <end position="198"/>
    </location>
</feature>
<accession>Q2QUW5</accession>
<evidence type="ECO:0000313" key="2">
    <source>
        <dbReference type="EMBL" id="ABA96916.1"/>
    </source>
</evidence>
<sequence length="424" mass="45060">MVARKPNPASVTGPDPGMIDDDTTAYLGASLVDEEELAKLVTSGVLAEKQAAAPGKAVVPKPGDNRTRSDLWPVNASMSKWDRHWMSKWFYHSIPFEAGSDVAKSLQWRHRAIAPNKKPKVAVDGAMEARFALLRKAEAEARKDTVNDRDGEEEGEDEGEMEVAAETAADEPADDRTETCGYTPTPSPDHVETGVESNSFPLRRKDLEGAKALVLIAAAKVANGGSVKESSKKKGLVDVACVFSDDESSDETPTSPAGRSLGLSTAPGATTDTGEAGGSAAAGTSASADRVLQATVKLFGSLLRHTPASPPAIQKGKKVAVEASASDYSLAAPRFAPGDFETWADLIPFVEGVSHLVSPAGSPSQFTELNEFDEGYSAIKSLADWILVAVDGRYRSVSTVNITKIEKELVMLAMHISVRIIIFH</sequence>
<name>Q2QUW5_ORYSJ</name>
<feature type="compositionally biased region" description="Basic and acidic residues" evidence="1">
    <location>
        <begin position="140"/>
        <end position="149"/>
    </location>
</feature>
<gene>
    <name evidence="2" type="ordered locus">LOC_Os12g14860</name>
</gene>
<protein>
    <submittedName>
        <fullName evidence="2">Uncharacterized protein</fullName>
    </submittedName>
</protein>
<feature type="region of interest" description="Disordered" evidence="1">
    <location>
        <begin position="1"/>
        <end position="20"/>
    </location>
</feature>
<organism evidence="2">
    <name type="scientific">Oryza sativa subsp. japonica</name>
    <name type="common">Rice</name>
    <dbReference type="NCBI Taxonomy" id="39947"/>
    <lineage>
        <taxon>Eukaryota</taxon>
        <taxon>Viridiplantae</taxon>
        <taxon>Streptophyta</taxon>
        <taxon>Embryophyta</taxon>
        <taxon>Tracheophyta</taxon>
        <taxon>Spermatophyta</taxon>
        <taxon>Magnoliopsida</taxon>
        <taxon>Liliopsida</taxon>
        <taxon>Poales</taxon>
        <taxon>Poaceae</taxon>
        <taxon>BOP clade</taxon>
        <taxon>Oryzoideae</taxon>
        <taxon>Oryzeae</taxon>
        <taxon>Oryzinae</taxon>
        <taxon>Oryza</taxon>
        <taxon>Oryza sativa</taxon>
    </lineage>
</organism>